<evidence type="ECO:0000256" key="9">
    <source>
        <dbReference type="ARBA" id="ARBA00023033"/>
    </source>
</evidence>
<keyword evidence="12" id="KW-0624">Polysaccharide degradation</keyword>
<dbReference type="GeneID" id="30192632"/>
<reference evidence="19 20" key="1">
    <citation type="submission" date="2016-06" db="EMBL/GenBank/DDBJ databases">
        <title>Evolution of pathogenesis and genome organization in the Tremellales.</title>
        <authorList>
            <person name="Cuomo C."/>
            <person name="Litvintseva A."/>
            <person name="Heitman J."/>
            <person name="Chen Y."/>
            <person name="Sun S."/>
            <person name="Springer D."/>
            <person name="Dromer F."/>
            <person name="Young S."/>
            <person name="Zeng Q."/>
            <person name="Chapman S."/>
            <person name="Gujja S."/>
            <person name="Saif S."/>
            <person name="Birren B."/>
        </authorList>
    </citation>
    <scope>NUCLEOTIDE SEQUENCE [LARGE SCALE GENOMIC DNA]</scope>
    <source>
        <strain evidence="19 20">CBS 7118</strain>
    </source>
</reference>
<keyword evidence="10" id="KW-1015">Disulfide bond</keyword>
<dbReference type="PANTHER" id="PTHR33353">
    <property type="entry name" value="PUTATIVE (AFU_ORTHOLOGUE AFUA_1G12560)-RELATED"/>
    <property type="match status" value="1"/>
</dbReference>
<accession>A0A1E3JG09</accession>
<feature type="compositionally biased region" description="Basic residues" evidence="16">
    <location>
        <begin position="338"/>
        <end position="348"/>
    </location>
</feature>
<comment type="cofactor">
    <cofactor evidence="1">
        <name>Cu(2+)</name>
        <dbReference type="ChEBI" id="CHEBI:29036"/>
    </cofactor>
</comment>
<comment type="caution">
    <text evidence="19">The sequence shown here is derived from an EMBL/GenBank/DDBJ whole genome shotgun (WGS) entry which is preliminary data.</text>
</comment>
<dbReference type="Pfam" id="PF03443">
    <property type="entry name" value="AA9"/>
    <property type="match status" value="1"/>
</dbReference>
<evidence type="ECO:0000256" key="14">
    <source>
        <dbReference type="ARBA" id="ARBA00045077"/>
    </source>
</evidence>
<evidence type="ECO:0000256" key="3">
    <source>
        <dbReference type="ARBA" id="ARBA00022525"/>
    </source>
</evidence>
<evidence type="ECO:0000256" key="7">
    <source>
        <dbReference type="ARBA" id="ARBA00023002"/>
    </source>
</evidence>
<keyword evidence="8" id="KW-0186">Copper</keyword>
<feature type="compositionally biased region" description="Low complexity" evidence="16">
    <location>
        <begin position="268"/>
        <end position="336"/>
    </location>
</feature>
<evidence type="ECO:0000313" key="20">
    <source>
        <dbReference type="Proteomes" id="UP000094819"/>
    </source>
</evidence>
<organism evidence="19 20">
    <name type="scientific">Cryptococcus wingfieldii CBS 7118</name>
    <dbReference type="NCBI Taxonomy" id="1295528"/>
    <lineage>
        <taxon>Eukaryota</taxon>
        <taxon>Fungi</taxon>
        <taxon>Dikarya</taxon>
        <taxon>Basidiomycota</taxon>
        <taxon>Agaricomycotina</taxon>
        <taxon>Tremellomycetes</taxon>
        <taxon>Tremellales</taxon>
        <taxon>Cryptococcaceae</taxon>
        <taxon>Cryptococcus</taxon>
    </lineage>
</organism>
<evidence type="ECO:0000256" key="1">
    <source>
        <dbReference type="ARBA" id="ARBA00001973"/>
    </source>
</evidence>
<dbReference type="OrthoDB" id="4849160at2759"/>
<evidence type="ECO:0000256" key="8">
    <source>
        <dbReference type="ARBA" id="ARBA00023008"/>
    </source>
</evidence>
<evidence type="ECO:0000256" key="11">
    <source>
        <dbReference type="ARBA" id="ARBA00023277"/>
    </source>
</evidence>
<dbReference type="EC" id="1.14.99.56" evidence="15"/>
<feature type="domain" description="Auxiliary Activity family 9 catalytic" evidence="18">
    <location>
        <begin position="19"/>
        <end position="242"/>
    </location>
</feature>
<dbReference type="PANTHER" id="PTHR33353:SF10">
    <property type="entry name" value="ENDO-BETA-1,4-GLUCANASE D"/>
    <property type="match status" value="1"/>
</dbReference>
<comment type="subcellular location">
    <subcellularLocation>
        <location evidence="2">Secreted</location>
    </subcellularLocation>
</comment>
<keyword evidence="20" id="KW-1185">Reference proteome</keyword>
<name>A0A1E3JG09_9TREE</name>
<evidence type="ECO:0000256" key="6">
    <source>
        <dbReference type="ARBA" id="ARBA00023001"/>
    </source>
</evidence>
<evidence type="ECO:0000256" key="12">
    <source>
        <dbReference type="ARBA" id="ARBA00023326"/>
    </source>
</evidence>
<feature type="region of interest" description="Disordered" evidence="16">
    <location>
        <begin position="268"/>
        <end position="361"/>
    </location>
</feature>
<dbReference type="Proteomes" id="UP000094819">
    <property type="component" value="Unassembled WGS sequence"/>
</dbReference>
<evidence type="ECO:0000256" key="2">
    <source>
        <dbReference type="ARBA" id="ARBA00004613"/>
    </source>
</evidence>
<evidence type="ECO:0000256" key="16">
    <source>
        <dbReference type="SAM" id="MobiDB-lite"/>
    </source>
</evidence>
<evidence type="ECO:0000256" key="10">
    <source>
        <dbReference type="ARBA" id="ARBA00023157"/>
    </source>
</evidence>
<keyword evidence="5 17" id="KW-0732">Signal</keyword>
<dbReference type="Gene3D" id="2.70.50.70">
    <property type="match status" value="1"/>
</dbReference>
<dbReference type="GO" id="GO:0030245">
    <property type="term" value="P:cellulose catabolic process"/>
    <property type="evidence" value="ECO:0007669"/>
    <property type="project" value="UniProtKB-KW"/>
</dbReference>
<keyword evidence="4" id="KW-0479">Metal-binding</keyword>
<feature type="chain" id="PRO_5009130321" description="lytic cellulose monooxygenase (C4-dehydrogenating)" evidence="17">
    <location>
        <begin position="19"/>
        <end position="377"/>
    </location>
</feature>
<evidence type="ECO:0000256" key="13">
    <source>
        <dbReference type="ARBA" id="ARBA00044502"/>
    </source>
</evidence>
<evidence type="ECO:0000256" key="15">
    <source>
        <dbReference type="ARBA" id="ARBA00047174"/>
    </source>
</evidence>
<evidence type="ECO:0000313" key="19">
    <source>
        <dbReference type="EMBL" id="ODN99575.1"/>
    </source>
</evidence>
<keyword evidence="3" id="KW-0964">Secreted</keyword>
<gene>
    <name evidence="19" type="ORF">L198_03419</name>
</gene>
<comment type="similarity">
    <text evidence="13">Belongs to the polysaccharide monooxygenase AA9 family.</text>
</comment>
<keyword evidence="19" id="KW-0378">Hydrolase</keyword>
<keyword evidence="6" id="KW-0136">Cellulose degradation</keyword>
<dbReference type="AlphaFoldDB" id="A0A1E3JG09"/>
<dbReference type="RefSeq" id="XP_019032652.1">
    <property type="nucleotide sequence ID" value="XM_019175549.1"/>
</dbReference>
<dbReference type="CDD" id="cd21175">
    <property type="entry name" value="LPMO_AA9"/>
    <property type="match status" value="1"/>
</dbReference>
<dbReference type="GO" id="GO:0016787">
    <property type="term" value="F:hydrolase activity"/>
    <property type="evidence" value="ECO:0007669"/>
    <property type="project" value="UniProtKB-KW"/>
</dbReference>
<dbReference type="GO" id="GO:0046872">
    <property type="term" value="F:metal ion binding"/>
    <property type="evidence" value="ECO:0007669"/>
    <property type="project" value="UniProtKB-KW"/>
</dbReference>
<dbReference type="GO" id="GO:0004497">
    <property type="term" value="F:monooxygenase activity"/>
    <property type="evidence" value="ECO:0007669"/>
    <property type="project" value="UniProtKB-KW"/>
</dbReference>
<feature type="signal peptide" evidence="17">
    <location>
        <begin position="1"/>
        <end position="18"/>
    </location>
</feature>
<proteinExistence type="inferred from homology"/>
<keyword evidence="11" id="KW-0119">Carbohydrate metabolism</keyword>
<sequence length="377" mass="39944">MLSSLALALLAAAPLVAAHGQVSWVSVGGQQYPAWTLDDYYTALYREQDPVYGQIPETKYTRKTEKLDLGWADITSNNIATGGYDVCSRFDDISPVGTINANAGDEVVVQWDQWPTTGHPGPIGEMMAKCPNDNCSKVDATTLDWFSIAQHNYNAHTKQWPTDVLGANGLQWTFKLPTNLPSGAYLLRHELIALHEEYKPQHYPIAMEIKLSSSGSNLPSLTCKFPGCFGSSDWEEQHNIWDDDLTLWQFPGIGVYSGGYTTGVVNGASASSGSSSGSNSSGSSSSAGSSSAESSQASTASASPTSTQSSGGASVGVSLGAGSTSLGAQAATSTSGKTCKKNRKRNTVAKRSAGMPKRHLHRQAAYLQAKRAQAHPG</sequence>
<evidence type="ECO:0000256" key="5">
    <source>
        <dbReference type="ARBA" id="ARBA00022729"/>
    </source>
</evidence>
<keyword evidence="7" id="KW-0560">Oxidoreductase</keyword>
<keyword evidence="9" id="KW-0503">Monooxygenase</keyword>
<protein>
    <recommendedName>
        <fullName evidence="15">lytic cellulose monooxygenase (C4-dehydrogenating)</fullName>
        <ecNumber evidence="15">1.14.99.56</ecNumber>
    </recommendedName>
</protein>
<comment type="catalytic activity">
    <reaction evidence="14">
        <text>[(1-&gt;4)-beta-D-glucosyl]n+m + reduced acceptor + O2 = 4-dehydro-beta-D-glucosyl-[(1-&gt;4)-beta-D-glucosyl]n-1 + [(1-&gt;4)-beta-D-glucosyl]m + acceptor + H2O.</text>
        <dbReference type="EC" id="1.14.99.56"/>
    </reaction>
</comment>
<dbReference type="InterPro" id="IPR005103">
    <property type="entry name" value="AA9_LPMO"/>
</dbReference>
<evidence type="ECO:0000256" key="4">
    <source>
        <dbReference type="ARBA" id="ARBA00022723"/>
    </source>
</evidence>
<evidence type="ECO:0000256" key="17">
    <source>
        <dbReference type="SAM" id="SignalP"/>
    </source>
</evidence>
<dbReference type="InterPro" id="IPR049892">
    <property type="entry name" value="AA9"/>
</dbReference>
<dbReference type="EMBL" id="AWGH01000008">
    <property type="protein sequence ID" value="ODN99575.1"/>
    <property type="molecule type" value="Genomic_DNA"/>
</dbReference>
<dbReference type="GO" id="GO:0005576">
    <property type="term" value="C:extracellular region"/>
    <property type="evidence" value="ECO:0007669"/>
    <property type="project" value="UniProtKB-SubCell"/>
</dbReference>
<evidence type="ECO:0000259" key="18">
    <source>
        <dbReference type="Pfam" id="PF03443"/>
    </source>
</evidence>